<reference evidence="15 16" key="1">
    <citation type="submission" date="2018-10" db="EMBL/GenBank/DDBJ databases">
        <title>Genome assembly for a Yunnan-Guizhou Plateau 3E fish, Anabarilius grahami (Regan), and its evolutionary and genetic applications.</title>
        <authorList>
            <person name="Jiang W."/>
        </authorList>
    </citation>
    <scope>NUCLEOTIDE SEQUENCE [LARGE SCALE GENOMIC DNA]</scope>
    <source>
        <strain evidence="15">AG-KIZ</strain>
        <tissue evidence="15">Muscle</tissue>
    </source>
</reference>
<dbReference type="InterPro" id="IPR017871">
    <property type="entry name" value="ABC_transporter-like_CS"/>
</dbReference>
<dbReference type="FunFam" id="3.40.50.300:FF:000800">
    <property type="entry name" value="ATP-binding cassette sub-family D member 1"/>
    <property type="match status" value="1"/>
</dbReference>
<dbReference type="InterPro" id="IPR036640">
    <property type="entry name" value="ABC1_TM_sf"/>
</dbReference>
<dbReference type="InterPro" id="IPR003439">
    <property type="entry name" value="ABC_transporter-like_ATP-bd"/>
</dbReference>
<keyword evidence="8" id="KW-1278">Translocase</keyword>
<dbReference type="GO" id="GO:0006635">
    <property type="term" value="P:fatty acid beta-oxidation"/>
    <property type="evidence" value="ECO:0007669"/>
    <property type="project" value="TreeGrafter"/>
</dbReference>
<dbReference type="GO" id="GO:0016887">
    <property type="term" value="F:ATP hydrolysis activity"/>
    <property type="evidence" value="ECO:0007669"/>
    <property type="project" value="InterPro"/>
</dbReference>
<dbReference type="GO" id="GO:0005324">
    <property type="term" value="F:long-chain fatty acid transmembrane transporter activity"/>
    <property type="evidence" value="ECO:0007669"/>
    <property type="project" value="TreeGrafter"/>
</dbReference>
<keyword evidence="16" id="KW-1185">Reference proteome</keyword>
<keyword evidence="10" id="KW-0472">Membrane</keyword>
<evidence type="ECO:0000256" key="7">
    <source>
        <dbReference type="ARBA" id="ARBA00022840"/>
    </source>
</evidence>
<dbReference type="GO" id="GO:0015910">
    <property type="term" value="P:long-chain fatty acid import into peroxisome"/>
    <property type="evidence" value="ECO:0007669"/>
    <property type="project" value="TreeGrafter"/>
</dbReference>
<dbReference type="InterPro" id="IPR027417">
    <property type="entry name" value="P-loop_NTPase"/>
</dbReference>
<evidence type="ECO:0000256" key="12">
    <source>
        <dbReference type="SAM" id="MobiDB-lite"/>
    </source>
</evidence>
<dbReference type="CDD" id="cd03223">
    <property type="entry name" value="ABCD_peroxisomal_ALDP"/>
    <property type="match status" value="1"/>
</dbReference>
<feature type="domain" description="ABC transporter" evidence="13">
    <location>
        <begin position="877"/>
        <end position="1103"/>
    </location>
</feature>
<dbReference type="SUPFAM" id="SSF53098">
    <property type="entry name" value="Ribonuclease H-like"/>
    <property type="match status" value="1"/>
</dbReference>
<sequence length="1138" mass="128456">MSNILHAASKVKWNQSTAAKRAVFLAAAVYGVKTLYPIICKQINKRKTTKNNTSAPGHENGLISTHKATPETVSGKSPGVNAEFFKQILELVKIVFPRFVSKELGLLCLHSLALVSRTFLSIYVAGLDGKIVKTIVEKQPRSFMIKLMKWLLIAIPATFVNSAIRYLECKLALAFRTRLVDHAYKTYFTNQTYYKVSNMDGRLANPDQSLTEDVMMFSQSIAHLYSNLTKPILDVILTSYTLIQTARSRGANATGPTLLAGLVVFATAKVLRACSPRFGKLVAEEAHRKGYLRYVHSRIIANAEEIAFYRGHTVEMRQLQKCYSALAEQMKLILSKRLWYIMIEQFLMKYVWSGCGLVMVAVPIITATGFADNELADGQTQVLVSERTEAFTTARNLLASGADAIERIMSSYKEIGSGRTRAHLASLLLLCPYTRRAHIGYCMKYCYIIYYIERRQLSMSEFFLKPVPPNAKSQVTEKCVDFCCKDIRPFQTVARGGFIKLAQELINIGAAYGCLSAEMLLPDPTTISHRCQEKATTKREAIVAEIKEVMRSVNVGMTTDMWTDDYRKLSKTVLQMGETCYSTVFLTLKSIKDVYAKLREKLESRGEAQRIADVSPDVLDFLVNFLHPFYEAQRELEGDQYLALNLVVLWHKRLKRHCQPVSTDMPYQATICQRHLEWIGKKVQIQPLHKLTIFLWPKFNQLRMFCGTEGDAILQDAKSWIASYRATGGNATEEPAREVTSDTPSPATKKRALSDFELEWENHVAQGDDKAVDEVNIYLNLTPSKEYDDQDLLGWWSHHDKTIPLLSRLACQVTELAGYTARVHNMFLVFDEVQRGIYKRSSATSTAGEVISGSRPEMHIDGPLEIKGKVIDVDKGIVCENVPIITPNGDVVVSCLNFKVEEGMHLLITGPNGCGKSSLFRILSGLWPVYGGLLHKPSPEHMFYIPQRPYMSVGTLRDQVVYPDSLDDMHDKGYRDKDLEVILDIVNLNQIVTREGGWNAEMDWKDVLSGGEKQRMGMARMFYHKPKYALLDECTSAVSIDVEGKIFQAAKDSGISLLSITHRPSLWKYHTHLLQFDGEGGWRFEQLDTATRLSLTEEKQRLESQLAGIPEMQLRLNELCKILGEDSVLKTVENKNEE</sequence>
<dbReference type="InterPro" id="IPR012337">
    <property type="entry name" value="RNaseH-like_sf"/>
</dbReference>
<dbReference type="PANTHER" id="PTHR11384:SF68">
    <property type="entry name" value="ATP-BINDING CASSETTE SUB-FAMILY D MEMBER 2-RELATED"/>
    <property type="match status" value="1"/>
</dbReference>
<dbReference type="InterPro" id="IPR011527">
    <property type="entry name" value="ABC1_TM_dom"/>
</dbReference>
<evidence type="ECO:0000256" key="1">
    <source>
        <dbReference type="ARBA" id="ARBA00004585"/>
    </source>
</evidence>
<evidence type="ECO:0000256" key="8">
    <source>
        <dbReference type="ARBA" id="ARBA00022967"/>
    </source>
</evidence>
<feature type="region of interest" description="Disordered" evidence="12">
    <location>
        <begin position="49"/>
        <end position="75"/>
    </location>
</feature>
<dbReference type="GO" id="GO:0005524">
    <property type="term" value="F:ATP binding"/>
    <property type="evidence" value="ECO:0007669"/>
    <property type="project" value="UniProtKB-KW"/>
</dbReference>
<protein>
    <submittedName>
        <fullName evidence="15">ATP-binding cassette sub-family D member 2</fullName>
    </submittedName>
</protein>
<dbReference type="PANTHER" id="PTHR11384">
    <property type="entry name" value="ATP-BINDING CASSETTE, SUB-FAMILY D MEMBER"/>
    <property type="match status" value="1"/>
</dbReference>
<dbReference type="SUPFAM" id="SSF90123">
    <property type="entry name" value="ABC transporter transmembrane region"/>
    <property type="match status" value="1"/>
</dbReference>
<keyword evidence="4" id="KW-0812">Transmembrane</keyword>
<dbReference type="SMART" id="SM00382">
    <property type="entry name" value="AAA"/>
    <property type="match status" value="1"/>
</dbReference>
<dbReference type="Proteomes" id="UP000281406">
    <property type="component" value="Unassembled WGS sequence"/>
</dbReference>
<evidence type="ECO:0000256" key="10">
    <source>
        <dbReference type="ARBA" id="ARBA00023136"/>
    </source>
</evidence>
<evidence type="ECO:0000256" key="2">
    <source>
        <dbReference type="ARBA" id="ARBA00008575"/>
    </source>
</evidence>
<proteinExistence type="inferred from homology"/>
<comment type="caution">
    <text evidence="15">The sequence shown here is derived from an EMBL/GenBank/DDBJ whole genome shotgun (WGS) entry which is preliminary data.</text>
</comment>
<evidence type="ECO:0000256" key="9">
    <source>
        <dbReference type="ARBA" id="ARBA00022989"/>
    </source>
</evidence>
<dbReference type="SUPFAM" id="SSF140996">
    <property type="entry name" value="Hermes dimerisation domain"/>
    <property type="match status" value="1"/>
</dbReference>
<dbReference type="Pfam" id="PF06472">
    <property type="entry name" value="ABC_membrane_2"/>
    <property type="match status" value="1"/>
</dbReference>
<evidence type="ECO:0000256" key="4">
    <source>
        <dbReference type="ARBA" id="ARBA00022692"/>
    </source>
</evidence>
<dbReference type="InterPro" id="IPR018473">
    <property type="entry name" value="Hermes_transposase_DNA-db"/>
</dbReference>
<dbReference type="SUPFAM" id="SSF52540">
    <property type="entry name" value="P-loop containing nucleoside triphosphate hydrolases"/>
    <property type="match status" value="1"/>
</dbReference>
<dbReference type="Gene3D" id="3.40.50.300">
    <property type="entry name" value="P-loop containing nucleotide triphosphate hydrolases"/>
    <property type="match status" value="1"/>
</dbReference>
<dbReference type="GO" id="GO:0140359">
    <property type="term" value="F:ABC-type transporter activity"/>
    <property type="evidence" value="ECO:0007669"/>
    <property type="project" value="InterPro"/>
</dbReference>
<evidence type="ECO:0000313" key="16">
    <source>
        <dbReference type="Proteomes" id="UP000281406"/>
    </source>
</evidence>
<dbReference type="AlphaFoldDB" id="A0A3N0YWH8"/>
<name>A0A3N0YWH8_ANAGA</name>
<keyword evidence="5" id="KW-0547">Nucleotide-binding</keyword>
<dbReference type="OrthoDB" id="422637at2759"/>
<evidence type="ECO:0000256" key="3">
    <source>
        <dbReference type="ARBA" id="ARBA00022448"/>
    </source>
</evidence>
<feature type="region of interest" description="Disordered" evidence="12">
    <location>
        <begin position="729"/>
        <end position="748"/>
    </location>
</feature>
<keyword evidence="3" id="KW-0813">Transport</keyword>
<dbReference type="PROSITE" id="PS50893">
    <property type="entry name" value="ABC_TRANSPORTER_2"/>
    <property type="match status" value="1"/>
</dbReference>
<keyword evidence="9" id="KW-1133">Transmembrane helix</keyword>
<evidence type="ECO:0000313" key="15">
    <source>
        <dbReference type="EMBL" id="ROL50108.1"/>
    </source>
</evidence>
<evidence type="ECO:0000256" key="5">
    <source>
        <dbReference type="ARBA" id="ARBA00022741"/>
    </source>
</evidence>
<dbReference type="Pfam" id="PF00005">
    <property type="entry name" value="ABC_tran"/>
    <property type="match status" value="1"/>
</dbReference>
<organism evidence="15 16">
    <name type="scientific">Anabarilius grahami</name>
    <name type="common">Kanglang fish</name>
    <name type="synonym">Barilius grahami</name>
    <dbReference type="NCBI Taxonomy" id="495550"/>
    <lineage>
        <taxon>Eukaryota</taxon>
        <taxon>Metazoa</taxon>
        <taxon>Chordata</taxon>
        <taxon>Craniata</taxon>
        <taxon>Vertebrata</taxon>
        <taxon>Euteleostomi</taxon>
        <taxon>Actinopterygii</taxon>
        <taxon>Neopterygii</taxon>
        <taxon>Teleostei</taxon>
        <taxon>Ostariophysi</taxon>
        <taxon>Cypriniformes</taxon>
        <taxon>Xenocyprididae</taxon>
        <taxon>Xenocypridinae</taxon>
        <taxon>Xenocypridinae incertae sedis</taxon>
        <taxon>Anabarilius</taxon>
    </lineage>
</organism>
<evidence type="ECO:0000259" key="14">
    <source>
        <dbReference type="PROSITE" id="PS50929"/>
    </source>
</evidence>
<dbReference type="InterPro" id="IPR003593">
    <property type="entry name" value="AAA+_ATPase"/>
</dbReference>
<dbReference type="Gene3D" id="1.10.10.1070">
    <property type="entry name" value="Zinc finger, BED domain-containing"/>
    <property type="match status" value="1"/>
</dbReference>
<dbReference type="PROSITE" id="PS50929">
    <property type="entry name" value="ABC_TM1F"/>
    <property type="match status" value="1"/>
</dbReference>
<dbReference type="Pfam" id="PF10683">
    <property type="entry name" value="DBD_Tnp_Hermes"/>
    <property type="match status" value="1"/>
</dbReference>
<dbReference type="InterPro" id="IPR050835">
    <property type="entry name" value="ABC_transporter_sub-D"/>
</dbReference>
<accession>A0A3N0YWH8</accession>
<dbReference type="GO" id="GO:0005778">
    <property type="term" value="C:peroxisomal membrane"/>
    <property type="evidence" value="ECO:0007669"/>
    <property type="project" value="UniProtKB-SubCell"/>
</dbReference>
<gene>
    <name evidence="15" type="ORF">DPX16_15149</name>
</gene>
<keyword evidence="7 15" id="KW-0067">ATP-binding</keyword>
<dbReference type="Gene3D" id="1.20.1560.10">
    <property type="entry name" value="ABC transporter type 1, transmembrane domain"/>
    <property type="match status" value="1"/>
</dbReference>
<evidence type="ECO:0000256" key="11">
    <source>
        <dbReference type="ARBA" id="ARBA00023140"/>
    </source>
</evidence>
<keyword evidence="6" id="KW-0378">Hydrolase</keyword>
<dbReference type="PROSITE" id="PS00211">
    <property type="entry name" value="ABC_TRANSPORTER_1"/>
    <property type="match status" value="1"/>
</dbReference>
<keyword evidence="11" id="KW-0576">Peroxisome</keyword>
<evidence type="ECO:0000259" key="13">
    <source>
        <dbReference type="PROSITE" id="PS50893"/>
    </source>
</evidence>
<feature type="compositionally biased region" description="Polar residues" evidence="12">
    <location>
        <begin position="62"/>
        <end position="75"/>
    </location>
</feature>
<feature type="domain" description="ABC transmembrane type-1" evidence="14">
    <location>
        <begin position="112"/>
        <end position="348"/>
    </location>
</feature>
<evidence type="ECO:0000256" key="6">
    <source>
        <dbReference type="ARBA" id="ARBA00022801"/>
    </source>
</evidence>
<dbReference type="EMBL" id="RJVU01022182">
    <property type="protein sequence ID" value="ROL50108.1"/>
    <property type="molecule type" value="Genomic_DNA"/>
</dbReference>
<comment type="similarity">
    <text evidence="2">Belongs to the ABC transporter superfamily. ABCD family. Peroxisomal fatty acyl CoA transporter (TC 3.A.1.203) subfamily.</text>
</comment>
<dbReference type="GO" id="GO:0007031">
    <property type="term" value="P:peroxisome organization"/>
    <property type="evidence" value="ECO:0007669"/>
    <property type="project" value="TreeGrafter"/>
</dbReference>
<dbReference type="GO" id="GO:0042760">
    <property type="term" value="P:very long-chain fatty acid catabolic process"/>
    <property type="evidence" value="ECO:0007669"/>
    <property type="project" value="TreeGrafter"/>
</dbReference>
<comment type="subcellular location">
    <subcellularLocation>
        <location evidence="1">Peroxisome membrane</location>
        <topology evidence="1">Multi-pass membrane protein</topology>
    </subcellularLocation>
</comment>